<accession>A0A081C8Y7</accession>
<dbReference type="Proteomes" id="UP000030661">
    <property type="component" value="Unassembled WGS sequence"/>
</dbReference>
<dbReference type="STRING" id="1499967.U27_00940"/>
<gene>
    <name evidence="1" type="ORF">U27_00940</name>
</gene>
<dbReference type="Pfam" id="PF11848">
    <property type="entry name" value="DUF3368"/>
    <property type="match status" value="1"/>
</dbReference>
<dbReference type="InterPro" id="IPR021799">
    <property type="entry name" value="PIN-like_prokaryotic"/>
</dbReference>
<dbReference type="EMBL" id="DF820476">
    <property type="protein sequence ID" value="GAK61042.1"/>
    <property type="molecule type" value="Genomic_DNA"/>
</dbReference>
<protein>
    <submittedName>
        <fullName evidence="1">Predicted nucleic acid-binding protein</fullName>
    </submittedName>
</protein>
<proteinExistence type="predicted"/>
<name>A0A081C8Y7_VECG1</name>
<keyword evidence="2" id="KW-1185">Reference proteome</keyword>
<sequence>MNKSEIVCDTTILLYLGRMSHIDLLPALFEPIVVPQTVMLELDAERLLRPDTINPRTLDWVASVEVTSSEMSALPPNHLGGSERSG</sequence>
<organism evidence="1">
    <name type="scientific">Vecturithrix granuli</name>
    <dbReference type="NCBI Taxonomy" id="1499967"/>
    <lineage>
        <taxon>Bacteria</taxon>
        <taxon>Candidatus Moduliflexota</taxon>
        <taxon>Candidatus Vecturitrichia</taxon>
        <taxon>Candidatus Vecturitrichales</taxon>
        <taxon>Candidatus Vecturitrichaceae</taxon>
        <taxon>Candidatus Vecturithrix</taxon>
    </lineage>
</organism>
<dbReference type="AlphaFoldDB" id="A0A081C8Y7"/>
<dbReference type="HOGENOM" id="CLU_2491502_0_0_0"/>
<evidence type="ECO:0000313" key="1">
    <source>
        <dbReference type="EMBL" id="GAK61042.1"/>
    </source>
</evidence>
<evidence type="ECO:0000313" key="2">
    <source>
        <dbReference type="Proteomes" id="UP000030661"/>
    </source>
</evidence>
<reference evidence="1" key="1">
    <citation type="journal article" date="2015" name="PeerJ">
        <title>First genomic representation of candidate bacterial phylum KSB3 points to enhanced environmental sensing as a trigger of wastewater bulking.</title>
        <authorList>
            <person name="Sekiguchi Y."/>
            <person name="Ohashi A."/>
            <person name="Parks D.H."/>
            <person name="Yamauchi T."/>
            <person name="Tyson G.W."/>
            <person name="Hugenholtz P."/>
        </authorList>
    </citation>
    <scope>NUCLEOTIDE SEQUENCE [LARGE SCALE GENOMIC DNA]</scope>
</reference>